<reference evidence="8" key="1">
    <citation type="journal article" date="2019" name="Int. J. Syst. Evol. Microbiol.">
        <title>The Global Catalogue of Microorganisms (GCM) 10K type strain sequencing project: providing services to taxonomists for standard genome sequencing and annotation.</title>
        <authorList>
            <consortium name="The Broad Institute Genomics Platform"/>
            <consortium name="The Broad Institute Genome Sequencing Center for Infectious Disease"/>
            <person name="Wu L."/>
            <person name="Ma J."/>
        </authorList>
    </citation>
    <scope>NUCLEOTIDE SEQUENCE [LARGE SCALE GENOMIC DNA]</scope>
    <source>
        <strain evidence="8">CGMCC 4.7132</strain>
    </source>
</reference>
<proteinExistence type="predicted"/>
<dbReference type="PANTHER" id="PTHR30168:SF0">
    <property type="entry name" value="INNER MEMBRANE PROTEIN"/>
    <property type="match status" value="1"/>
</dbReference>
<gene>
    <name evidence="7" type="ORF">ACFO60_21370</name>
</gene>
<keyword evidence="4" id="KW-0472">Membrane</keyword>
<feature type="chain" id="PRO_5045849349" evidence="6">
    <location>
        <begin position="22"/>
        <end position="302"/>
    </location>
</feature>
<dbReference type="InterPro" id="IPR007343">
    <property type="entry name" value="Uncharacterised_pept_Zn_put"/>
</dbReference>
<keyword evidence="2" id="KW-0812">Transmembrane</keyword>
<evidence type="ECO:0000256" key="2">
    <source>
        <dbReference type="ARBA" id="ARBA00022692"/>
    </source>
</evidence>
<evidence type="ECO:0000256" key="5">
    <source>
        <dbReference type="SAM" id="MobiDB-lite"/>
    </source>
</evidence>
<comment type="subcellular location">
    <subcellularLocation>
        <location evidence="1">Membrane</location>
        <topology evidence="1">Single-pass membrane protein</topology>
    </subcellularLocation>
</comment>
<keyword evidence="3" id="KW-1133">Transmembrane helix</keyword>
<dbReference type="Proteomes" id="UP001596004">
    <property type="component" value="Unassembled WGS sequence"/>
</dbReference>
<evidence type="ECO:0000313" key="8">
    <source>
        <dbReference type="Proteomes" id="UP001596004"/>
    </source>
</evidence>
<accession>A0ABV9CKF6</accession>
<sequence length="302" mass="33385">MRRLLPLLVACAFLTADAAEAALPICSPGQTPAPPLAAGRSAAPAAPSPPATATPAPSRLARAEREPKRIPPPQGRAAAVKNPLYALRKAQAKCRVPAIKAGDWASTKKYMRAVAACMDRVWTRQFAQARLYYTLPPRRFVRHRVRDRDCGMMPAKGAAGTYCDETRIFYVIVERYEMHPSSAAYLAEVIAHEYGHHVQNMAYISDYAGEAYDEARSAAKEDLVSRRVELQAECLAGVSIGAMGRSMPAWAQFRYGYLGTLPGQWVRDHGRLGTQLRWLEKGYRSRRAGACDTWSPPRREVT</sequence>
<evidence type="ECO:0000256" key="4">
    <source>
        <dbReference type="ARBA" id="ARBA00023136"/>
    </source>
</evidence>
<evidence type="ECO:0000313" key="7">
    <source>
        <dbReference type="EMBL" id="MFC4533332.1"/>
    </source>
</evidence>
<feature type="region of interest" description="Disordered" evidence="5">
    <location>
        <begin position="34"/>
        <end position="76"/>
    </location>
</feature>
<comment type="caution">
    <text evidence="7">The sequence shown here is derived from an EMBL/GenBank/DDBJ whole genome shotgun (WGS) entry which is preliminary data.</text>
</comment>
<organism evidence="7 8">
    <name type="scientific">Sphaerisporangium dianthi</name>
    <dbReference type="NCBI Taxonomy" id="1436120"/>
    <lineage>
        <taxon>Bacteria</taxon>
        <taxon>Bacillati</taxon>
        <taxon>Actinomycetota</taxon>
        <taxon>Actinomycetes</taxon>
        <taxon>Streptosporangiales</taxon>
        <taxon>Streptosporangiaceae</taxon>
        <taxon>Sphaerisporangium</taxon>
    </lineage>
</organism>
<name>A0ABV9CKF6_9ACTN</name>
<feature type="signal peptide" evidence="6">
    <location>
        <begin position="1"/>
        <end position="21"/>
    </location>
</feature>
<protein>
    <submittedName>
        <fullName evidence="7">Neutral zinc metallopeptidase</fullName>
    </submittedName>
</protein>
<evidence type="ECO:0000256" key="3">
    <source>
        <dbReference type="ARBA" id="ARBA00022989"/>
    </source>
</evidence>
<dbReference type="EMBL" id="JBHSFP010000015">
    <property type="protein sequence ID" value="MFC4533332.1"/>
    <property type="molecule type" value="Genomic_DNA"/>
</dbReference>
<evidence type="ECO:0000256" key="6">
    <source>
        <dbReference type="SAM" id="SignalP"/>
    </source>
</evidence>
<dbReference type="Pfam" id="PF04228">
    <property type="entry name" value="Zn_peptidase"/>
    <property type="match status" value="1"/>
</dbReference>
<dbReference type="PANTHER" id="PTHR30168">
    <property type="entry name" value="PUTATIVE MEMBRANE PROTEIN YPFJ"/>
    <property type="match status" value="1"/>
</dbReference>
<keyword evidence="8" id="KW-1185">Reference proteome</keyword>
<evidence type="ECO:0000256" key="1">
    <source>
        <dbReference type="ARBA" id="ARBA00004167"/>
    </source>
</evidence>
<dbReference type="RefSeq" id="WP_380842703.1">
    <property type="nucleotide sequence ID" value="NZ_JBHSFP010000015.1"/>
</dbReference>
<feature type="compositionally biased region" description="Low complexity" evidence="5">
    <location>
        <begin position="36"/>
        <end position="45"/>
    </location>
</feature>
<keyword evidence="6" id="KW-0732">Signal</keyword>